<gene>
    <name evidence="2" type="ORF">LSCM4_02448</name>
</gene>
<accession>A0A836GJY1</accession>
<dbReference type="RefSeq" id="XP_067060029.1">
    <property type="nucleotide sequence ID" value="XM_067204477.1"/>
</dbReference>
<reference evidence="3" key="2">
    <citation type="journal article" date="2021" name="Sci. Data">
        <title>Chromosome-scale genome sequencing, assembly and annotation of six genomes from subfamily Leishmaniinae.</title>
        <authorList>
            <person name="Almutairi H."/>
            <person name="Urbaniak M.D."/>
            <person name="Bates M.D."/>
            <person name="Jariyapan N."/>
            <person name="Kwakye-Nuako G."/>
            <person name="Thomaz Soccol V."/>
            <person name="Al-Salem W.S."/>
            <person name="Dillon R.J."/>
            <person name="Bates P.A."/>
            <person name="Gatherer D."/>
        </authorList>
    </citation>
    <scope>NUCLEOTIDE SEQUENCE [LARGE SCALE GENOMIC DNA]</scope>
</reference>
<dbReference type="GeneID" id="92358411"/>
<dbReference type="PANTHER" id="PTHR36587:SF2">
    <property type="entry name" value="EXPRESSION SITE-ASSOCIATED GENE 3 (ESAG3)-LIKE PROTEIN"/>
    <property type="match status" value="1"/>
</dbReference>
<dbReference type="Proteomes" id="UP000674143">
    <property type="component" value="Unassembled WGS sequence"/>
</dbReference>
<keyword evidence="1" id="KW-0812">Transmembrane</keyword>
<evidence type="ECO:0000313" key="3">
    <source>
        <dbReference type="Proteomes" id="UP000674143"/>
    </source>
</evidence>
<name>A0A836GJY1_9TRYP</name>
<keyword evidence="1" id="KW-1133">Transmembrane helix</keyword>
<evidence type="ECO:0000313" key="2">
    <source>
        <dbReference type="EMBL" id="KAG5469052.1"/>
    </source>
</evidence>
<protein>
    <submittedName>
        <fullName evidence="2">Uncharacterized protein</fullName>
    </submittedName>
</protein>
<keyword evidence="3" id="KW-1185">Reference proteome</keyword>
<dbReference type="AlphaFoldDB" id="A0A836GJY1"/>
<dbReference type="PANTHER" id="PTHR36587">
    <property type="entry name" value="EXPRESSION SITE-ASSOCIATED GENE 3 (ESAG3)-LIKE PROTEIN"/>
    <property type="match status" value="1"/>
</dbReference>
<feature type="transmembrane region" description="Helical" evidence="1">
    <location>
        <begin position="26"/>
        <end position="47"/>
    </location>
</feature>
<evidence type="ECO:0000256" key="1">
    <source>
        <dbReference type="SAM" id="Phobius"/>
    </source>
</evidence>
<organism evidence="2 3">
    <name type="scientific">Leishmania orientalis</name>
    <dbReference type="NCBI Taxonomy" id="2249476"/>
    <lineage>
        <taxon>Eukaryota</taxon>
        <taxon>Discoba</taxon>
        <taxon>Euglenozoa</taxon>
        <taxon>Kinetoplastea</taxon>
        <taxon>Metakinetoplastina</taxon>
        <taxon>Trypanosomatida</taxon>
        <taxon>Trypanosomatidae</taxon>
        <taxon>Leishmaniinae</taxon>
        <taxon>Leishmania</taxon>
    </lineage>
</organism>
<dbReference type="KEGG" id="loi:92358411"/>
<comment type="caution">
    <text evidence="2">The sequence shown here is derived from an EMBL/GenBank/DDBJ whole genome shotgun (WGS) entry which is preliminary data.</text>
</comment>
<sequence length="642" mass="73799">MAAYSVFSSGAKRRRRWLLRLSHRSAMRYIITFTLLLLVVGAVWFWPRRYARIRDGRNLPIPYLSKAAAYRENAVFVGPLPRGSEIVVAGTAGDTVPDAVHSRSRRQEALELEIEAYLARYSIRRKRRTRVRFLILSNFVDWKLCTALGAAALAGISVPVTGFNETYSHIQRFKRYLDFVEQEGLHDGDIVVTLDSDVFWTGSDFLPFLRKFARFSPEKESDLDVAAVRAWEDYGEKKAPLYMSHLQAGMHSDAVDVKRPLLQMSPVVYNADDLCWWGQHSKGFLRCPVAFATLDHMIEVARNRISTMNVRKVASYAQQRGGVLRQQLEESFRGKRQWMVDDLLGQPNPVSPYMTQARRSLGDPLFYNTTIVKKANPTVLLNGGMHVSRVWALRWLAKAIATFTETEEPVAEAEDHHTSQWWCDQALLGEMYVRARLYEIEHNLLAGPPLSMRTPPVAYDDRYGPPGLVGLDRRSEMVVLAPTIERNPTLFHHGRYLERQFPSSSNWWIWNKTEHLLGENNPQGRSLSNLQTTRGGVLVTPPLLWRSATLEDRSRGFENEAEENPDVAHVPFIHYAAPAKHRRFTRQRNHYAWMVAARHDSRARESVTNTLRKELVELWFNEERVFVNFTCMCEDPTLLSSR</sequence>
<proteinExistence type="predicted"/>
<dbReference type="EMBL" id="JAFHLR010000033">
    <property type="protein sequence ID" value="KAG5469052.1"/>
    <property type="molecule type" value="Genomic_DNA"/>
</dbReference>
<reference evidence="3" key="1">
    <citation type="journal article" date="2021" name="Microbiol. Resour. Announc.">
        <title>LGAAP: Leishmaniinae Genome Assembly and Annotation Pipeline.</title>
        <authorList>
            <person name="Almutairi H."/>
            <person name="Urbaniak M.D."/>
            <person name="Bates M.D."/>
            <person name="Jariyapan N."/>
            <person name="Kwakye-Nuako G."/>
            <person name="Thomaz-Soccol V."/>
            <person name="Al-Salem W.S."/>
            <person name="Dillon R.J."/>
            <person name="Bates P.A."/>
            <person name="Gatherer D."/>
        </authorList>
    </citation>
    <scope>NUCLEOTIDE SEQUENCE [LARGE SCALE GENOMIC DNA]</scope>
</reference>
<keyword evidence="1" id="KW-0472">Membrane</keyword>
<feature type="transmembrane region" description="Helical" evidence="1">
    <location>
        <begin position="133"/>
        <end position="156"/>
    </location>
</feature>